<dbReference type="GO" id="GO:0007076">
    <property type="term" value="P:mitotic chromosome condensation"/>
    <property type="evidence" value="ECO:0007669"/>
    <property type="project" value="TreeGrafter"/>
</dbReference>
<accession>A0A8J4C269</accession>
<organism evidence="2 4">
    <name type="scientific">Volvox reticuliferus</name>
    <dbReference type="NCBI Taxonomy" id="1737510"/>
    <lineage>
        <taxon>Eukaryota</taxon>
        <taxon>Viridiplantae</taxon>
        <taxon>Chlorophyta</taxon>
        <taxon>core chlorophytes</taxon>
        <taxon>Chlorophyceae</taxon>
        <taxon>CS clade</taxon>
        <taxon>Chlamydomonadales</taxon>
        <taxon>Volvocaceae</taxon>
        <taxon>Volvox</taxon>
    </lineage>
</organism>
<feature type="region of interest" description="Disordered" evidence="1">
    <location>
        <begin position="214"/>
        <end position="369"/>
    </location>
</feature>
<dbReference type="AlphaFoldDB" id="A0A8J4C269"/>
<feature type="compositionally biased region" description="Basic and acidic residues" evidence="1">
    <location>
        <begin position="488"/>
        <end position="498"/>
    </location>
</feature>
<feature type="region of interest" description="Disordered" evidence="1">
    <location>
        <begin position="764"/>
        <end position="784"/>
    </location>
</feature>
<dbReference type="EMBL" id="BNCP01000002">
    <property type="protein sequence ID" value="GIL70034.1"/>
    <property type="molecule type" value="Genomic_DNA"/>
</dbReference>
<feature type="compositionally biased region" description="Polar residues" evidence="1">
    <location>
        <begin position="240"/>
        <end position="260"/>
    </location>
</feature>
<feature type="compositionally biased region" description="Gly residues" evidence="1">
    <location>
        <begin position="323"/>
        <end position="332"/>
    </location>
</feature>
<dbReference type="GO" id="GO:0000785">
    <property type="term" value="C:chromatin"/>
    <property type="evidence" value="ECO:0007669"/>
    <property type="project" value="TreeGrafter"/>
</dbReference>
<comment type="caution">
    <text evidence="2">The sequence shown here is derived from an EMBL/GenBank/DDBJ whole genome shotgun (WGS) entry which is preliminary data.</text>
</comment>
<evidence type="ECO:0000256" key="1">
    <source>
        <dbReference type="SAM" id="MobiDB-lite"/>
    </source>
</evidence>
<dbReference type="Proteomes" id="UP000722791">
    <property type="component" value="Unassembled WGS sequence"/>
</dbReference>
<feature type="region of interest" description="Disordered" evidence="1">
    <location>
        <begin position="911"/>
        <end position="953"/>
    </location>
</feature>
<feature type="compositionally biased region" description="Gly residues" evidence="1">
    <location>
        <begin position="940"/>
        <end position="949"/>
    </location>
</feature>
<protein>
    <submittedName>
        <fullName evidence="2">Uncharacterized protein</fullName>
    </submittedName>
</protein>
<name>A0A8J4C269_9CHLO</name>
<feature type="compositionally biased region" description="Low complexity" evidence="1">
    <location>
        <begin position="344"/>
        <end position="353"/>
    </location>
</feature>
<dbReference type="GO" id="GO:0000796">
    <property type="term" value="C:condensin complex"/>
    <property type="evidence" value="ECO:0007669"/>
    <property type="project" value="TreeGrafter"/>
</dbReference>
<gene>
    <name evidence="2" type="ORF">Vretifemale_881</name>
    <name evidence="3" type="ORF">Vretimale_3317</name>
</gene>
<sequence>MDSPSGWQPGVLEHDVLPSTSAFVAPGQEDFFLVHGNGLNGNSPAQRPTGNVPASPPQLHSIQPVILPQGSYLGMPTYLINQAQPMQPTSSPASRAQPVPHLYQVQNLGHQHQPVHLEALDLAAVSQSPSRGVLQCSPMRMFPSPTALSHGLDPGVLIYNTSHHPYFSYDATNQYGLQHQQRMPALGQPSSVQALGPRLMAAAGQGPVGEATVGLHSYGLTAPPSYMQQQQQQEQQKQQSGSPASQQQHVFAHRSNTTDQFGAPFASPTRLSAQHSPPLSGGRGAGNHQGSVVPCPVENPIGGPVTAPQVVTRPAANEPPRAGQGGPGGIGGSDVPAPPPASAGPPAKVAAGANLMGSPELSSPNRFAPGTAAVGAGDLNGGVRHVVEELRTSPLVLPSDYGTPAYNSIGIGRTSGGAAHGNGSGEKNTALQRYQAQILSLERQNAELHKRLVDTHAALDAARQARQALEAKQDAMADQVAQANHSTKSRESALESARRANDALSGELRSCQEELAAVRNALAAAKDTAVQWQDRVMEVGKELEVARKKIETLGEEERRLSSENMALRKEVQQLNDVIIKGRIESAELREKLRSAQQETARAAGTAQALASRAESEQESAAVQIALMRNKVVELESRNSQLLYDMAGMREEVARARQAADAAKAALAAKPAGIASDGGLSARQHHSHVLMATGWAAHDAQPTGSGGGPGGGTGYGGMYGGGSGGNYSNAIGHGSGANYGASGYGTGGNGNGSANAIGTVGSNGSGVNTSARPPPMPPQTSAVPSLQSDQDTTAAILRDLPSDVAFSKLDPETFRSMVRAEAEALARGGSGGLYGSTNSPMKPSYGTRYGSASSGDLAVEPSTGTLVNGMQPQPRMAWAESTSRELILPQPPLSDARNIWRAAPPLVEERSVGVGGATNKTANTGPGGSYAAGRGVPPPAGGGGGGGGGGSPPPYAVNVADTSYAYRRPVNAVGAGVAPHNGNSGADTPFGTEETVKEMMARSKTLEDQLMALCAEKGGLEAEYARMPLGAGRSLRERNRKQVVEQRLELLNKEISSVRMQLKRLGVK</sequence>
<dbReference type="PANTHER" id="PTHR43941">
    <property type="entry name" value="STRUCTURAL MAINTENANCE OF CHROMOSOMES PROTEIN 2"/>
    <property type="match status" value="1"/>
</dbReference>
<dbReference type="GO" id="GO:0003682">
    <property type="term" value="F:chromatin binding"/>
    <property type="evidence" value="ECO:0007669"/>
    <property type="project" value="TreeGrafter"/>
</dbReference>
<dbReference type="PANTHER" id="PTHR43941:SF1">
    <property type="entry name" value="STRUCTURAL MAINTENANCE OF CHROMOSOMES PROTEIN 2"/>
    <property type="match status" value="1"/>
</dbReference>
<feature type="compositionally biased region" description="Low complexity" evidence="1">
    <location>
        <begin position="228"/>
        <end position="239"/>
    </location>
</feature>
<dbReference type="Proteomes" id="UP000747110">
    <property type="component" value="Unassembled WGS sequence"/>
</dbReference>
<feature type="region of interest" description="Disordered" evidence="1">
    <location>
        <begin position="472"/>
        <end position="498"/>
    </location>
</feature>
<dbReference type="OrthoDB" id="548159at2759"/>
<evidence type="ECO:0000313" key="2">
    <source>
        <dbReference type="EMBL" id="GIL70034.1"/>
    </source>
</evidence>
<proteinExistence type="predicted"/>
<reference evidence="2" key="1">
    <citation type="journal article" date="2021" name="Proc. Natl. Acad. Sci. U.S.A.">
        <title>Three genomes in the algal genus Volvox reveal the fate of a haploid sex-determining region after a transition to homothallism.</title>
        <authorList>
            <person name="Yamamoto K."/>
            <person name="Hamaji T."/>
            <person name="Kawai-Toyooka H."/>
            <person name="Matsuzaki R."/>
            <person name="Takahashi F."/>
            <person name="Nishimura Y."/>
            <person name="Kawachi M."/>
            <person name="Noguchi H."/>
            <person name="Minakuchi Y."/>
            <person name="Umen J.G."/>
            <person name="Toyoda A."/>
            <person name="Nozaki H."/>
        </authorList>
    </citation>
    <scope>NUCLEOTIDE SEQUENCE</scope>
    <source>
        <strain evidence="3">NIES-3785</strain>
        <strain evidence="2">NIES-3786</strain>
    </source>
</reference>
<dbReference type="GO" id="GO:0000793">
    <property type="term" value="C:condensed chromosome"/>
    <property type="evidence" value="ECO:0007669"/>
    <property type="project" value="TreeGrafter"/>
</dbReference>
<evidence type="ECO:0000313" key="3">
    <source>
        <dbReference type="EMBL" id="GIL97752.1"/>
    </source>
</evidence>
<keyword evidence="4" id="KW-1185">Reference proteome</keyword>
<evidence type="ECO:0000313" key="4">
    <source>
        <dbReference type="Proteomes" id="UP000747110"/>
    </source>
</evidence>
<dbReference type="EMBL" id="BNCQ01000005">
    <property type="protein sequence ID" value="GIL97752.1"/>
    <property type="molecule type" value="Genomic_DNA"/>
</dbReference>